<gene>
    <name evidence="1" type="ORF">GUJ93_ZPchr0005g16065</name>
</gene>
<protein>
    <submittedName>
        <fullName evidence="1">Uncharacterized protein</fullName>
    </submittedName>
</protein>
<sequence>MWQKEGKFMDRPHYLLLMVAEWKAQQKSKSSIRKCYNYDIRGDFAQDCCKPKKEETLLSSNDEEAMLR</sequence>
<dbReference type="OrthoDB" id="1909174at2759"/>
<evidence type="ECO:0000313" key="1">
    <source>
        <dbReference type="EMBL" id="KAG8068277.1"/>
    </source>
</evidence>
<proteinExistence type="predicted"/>
<comment type="caution">
    <text evidence="1">The sequence shown here is derived from an EMBL/GenBank/DDBJ whole genome shotgun (WGS) entry which is preliminary data.</text>
</comment>
<organism evidence="1 2">
    <name type="scientific">Zizania palustris</name>
    <name type="common">Northern wild rice</name>
    <dbReference type="NCBI Taxonomy" id="103762"/>
    <lineage>
        <taxon>Eukaryota</taxon>
        <taxon>Viridiplantae</taxon>
        <taxon>Streptophyta</taxon>
        <taxon>Embryophyta</taxon>
        <taxon>Tracheophyta</taxon>
        <taxon>Spermatophyta</taxon>
        <taxon>Magnoliopsida</taxon>
        <taxon>Liliopsida</taxon>
        <taxon>Poales</taxon>
        <taxon>Poaceae</taxon>
        <taxon>BOP clade</taxon>
        <taxon>Oryzoideae</taxon>
        <taxon>Oryzeae</taxon>
        <taxon>Zizaniinae</taxon>
        <taxon>Zizania</taxon>
    </lineage>
</organism>
<name>A0A8J5SGN5_ZIZPA</name>
<reference evidence="1" key="2">
    <citation type="submission" date="2021-02" db="EMBL/GenBank/DDBJ databases">
        <authorList>
            <person name="Kimball J.A."/>
            <person name="Haas M.W."/>
            <person name="Macchietto M."/>
            <person name="Kono T."/>
            <person name="Duquette J."/>
            <person name="Shao M."/>
        </authorList>
    </citation>
    <scope>NUCLEOTIDE SEQUENCE</scope>
    <source>
        <tissue evidence="1">Fresh leaf tissue</tissue>
    </source>
</reference>
<dbReference type="EMBL" id="JAAALK010000284">
    <property type="protein sequence ID" value="KAG8068277.1"/>
    <property type="molecule type" value="Genomic_DNA"/>
</dbReference>
<keyword evidence="2" id="KW-1185">Reference proteome</keyword>
<dbReference type="Proteomes" id="UP000729402">
    <property type="component" value="Unassembled WGS sequence"/>
</dbReference>
<dbReference type="AlphaFoldDB" id="A0A8J5SGN5"/>
<reference evidence="1" key="1">
    <citation type="journal article" date="2021" name="bioRxiv">
        <title>Whole Genome Assembly and Annotation of Northern Wild Rice, Zizania palustris L., Supports a Whole Genome Duplication in the Zizania Genus.</title>
        <authorList>
            <person name="Haas M."/>
            <person name="Kono T."/>
            <person name="Macchietto M."/>
            <person name="Millas R."/>
            <person name="McGilp L."/>
            <person name="Shao M."/>
            <person name="Duquette J."/>
            <person name="Hirsch C.N."/>
            <person name="Kimball J."/>
        </authorList>
    </citation>
    <scope>NUCLEOTIDE SEQUENCE</scope>
    <source>
        <tissue evidence="1">Fresh leaf tissue</tissue>
    </source>
</reference>
<evidence type="ECO:0000313" key="2">
    <source>
        <dbReference type="Proteomes" id="UP000729402"/>
    </source>
</evidence>
<accession>A0A8J5SGN5</accession>